<dbReference type="AlphaFoldDB" id="A0AAE0X3E5"/>
<name>A0AAE0X3E5_9PEZI</name>
<sequence>MALAASRRLVPTARIRSIIIGGVSLACMNTSLWSAVAATQFSVNAWEVRDAAIDEREMLTFRWNRLRIWAGLYENTGTPCLGFASAFFVIKLAV</sequence>
<organism evidence="1 2">
    <name type="scientific">Podospora appendiculata</name>
    <dbReference type="NCBI Taxonomy" id="314037"/>
    <lineage>
        <taxon>Eukaryota</taxon>
        <taxon>Fungi</taxon>
        <taxon>Dikarya</taxon>
        <taxon>Ascomycota</taxon>
        <taxon>Pezizomycotina</taxon>
        <taxon>Sordariomycetes</taxon>
        <taxon>Sordariomycetidae</taxon>
        <taxon>Sordariales</taxon>
        <taxon>Podosporaceae</taxon>
        <taxon>Podospora</taxon>
    </lineage>
</organism>
<proteinExistence type="predicted"/>
<dbReference type="Proteomes" id="UP001270362">
    <property type="component" value="Unassembled WGS sequence"/>
</dbReference>
<evidence type="ECO:0000313" key="1">
    <source>
        <dbReference type="EMBL" id="KAK3684060.1"/>
    </source>
</evidence>
<evidence type="ECO:0000313" key="2">
    <source>
        <dbReference type="Proteomes" id="UP001270362"/>
    </source>
</evidence>
<protein>
    <submittedName>
        <fullName evidence="1">Uncharacterized protein</fullName>
    </submittedName>
</protein>
<keyword evidence="2" id="KW-1185">Reference proteome</keyword>
<comment type="caution">
    <text evidence="1">The sequence shown here is derived from an EMBL/GenBank/DDBJ whole genome shotgun (WGS) entry which is preliminary data.</text>
</comment>
<reference evidence="1" key="1">
    <citation type="journal article" date="2023" name="Mol. Phylogenet. Evol.">
        <title>Genome-scale phylogeny and comparative genomics of the fungal order Sordariales.</title>
        <authorList>
            <person name="Hensen N."/>
            <person name="Bonometti L."/>
            <person name="Westerberg I."/>
            <person name="Brannstrom I.O."/>
            <person name="Guillou S."/>
            <person name="Cros-Aarteil S."/>
            <person name="Calhoun S."/>
            <person name="Haridas S."/>
            <person name="Kuo A."/>
            <person name="Mondo S."/>
            <person name="Pangilinan J."/>
            <person name="Riley R."/>
            <person name="LaButti K."/>
            <person name="Andreopoulos B."/>
            <person name="Lipzen A."/>
            <person name="Chen C."/>
            <person name="Yan M."/>
            <person name="Daum C."/>
            <person name="Ng V."/>
            <person name="Clum A."/>
            <person name="Steindorff A."/>
            <person name="Ohm R.A."/>
            <person name="Martin F."/>
            <person name="Silar P."/>
            <person name="Natvig D.O."/>
            <person name="Lalanne C."/>
            <person name="Gautier V."/>
            <person name="Ament-Velasquez S.L."/>
            <person name="Kruys A."/>
            <person name="Hutchinson M.I."/>
            <person name="Powell A.J."/>
            <person name="Barry K."/>
            <person name="Miller A.N."/>
            <person name="Grigoriev I.V."/>
            <person name="Debuchy R."/>
            <person name="Gladieux P."/>
            <person name="Hiltunen Thoren M."/>
            <person name="Johannesson H."/>
        </authorList>
    </citation>
    <scope>NUCLEOTIDE SEQUENCE</scope>
    <source>
        <strain evidence="1">CBS 314.62</strain>
    </source>
</reference>
<accession>A0AAE0X3E5</accession>
<gene>
    <name evidence="1" type="ORF">B0T22DRAFT_469498</name>
</gene>
<dbReference type="EMBL" id="JAULSO010000004">
    <property type="protein sequence ID" value="KAK3684060.1"/>
    <property type="molecule type" value="Genomic_DNA"/>
</dbReference>
<dbReference type="PROSITE" id="PS51257">
    <property type="entry name" value="PROKAR_LIPOPROTEIN"/>
    <property type="match status" value="1"/>
</dbReference>
<reference evidence="1" key="2">
    <citation type="submission" date="2023-06" db="EMBL/GenBank/DDBJ databases">
        <authorList>
            <consortium name="Lawrence Berkeley National Laboratory"/>
            <person name="Haridas S."/>
            <person name="Hensen N."/>
            <person name="Bonometti L."/>
            <person name="Westerberg I."/>
            <person name="Brannstrom I.O."/>
            <person name="Guillou S."/>
            <person name="Cros-Aarteil S."/>
            <person name="Calhoun S."/>
            <person name="Kuo A."/>
            <person name="Mondo S."/>
            <person name="Pangilinan J."/>
            <person name="Riley R."/>
            <person name="Labutti K."/>
            <person name="Andreopoulos B."/>
            <person name="Lipzen A."/>
            <person name="Chen C."/>
            <person name="Yanf M."/>
            <person name="Daum C."/>
            <person name="Ng V."/>
            <person name="Clum A."/>
            <person name="Steindorff A."/>
            <person name="Ohm R."/>
            <person name="Martin F."/>
            <person name="Silar P."/>
            <person name="Natvig D."/>
            <person name="Lalanne C."/>
            <person name="Gautier V."/>
            <person name="Ament-Velasquez S.L."/>
            <person name="Kruys A."/>
            <person name="Hutchinson M.I."/>
            <person name="Powell A.J."/>
            <person name="Barry K."/>
            <person name="Miller A.N."/>
            <person name="Grigoriev I.V."/>
            <person name="Debuchy R."/>
            <person name="Gladieux P."/>
            <person name="Thoren M.H."/>
            <person name="Johannesson H."/>
        </authorList>
    </citation>
    <scope>NUCLEOTIDE SEQUENCE</scope>
    <source>
        <strain evidence="1">CBS 314.62</strain>
    </source>
</reference>